<keyword evidence="2" id="KW-1185">Reference proteome</keyword>
<reference evidence="1 2" key="1">
    <citation type="submission" date="2021-06" db="EMBL/GenBank/DDBJ databases">
        <title>Caerostris extrusa draft genome.</title>
        <authorList>
            <person name="Kono N."/>
            <person name="Arakawa K."/>
        </authorList>
    </citation>
    <scope>NUCLEOTIDE SEQUENCE [LARGE SCALE GENOMIC DNA]</scope>
</reference>
<name>A0AAV4R3J4_CAEEX</name>
<dbReference type="AlphaFoldDB" id="A0AAV4R3J4"/>
<evidence type="ECO:0000313" key="1">
    <source>
        <dbReference type="EMBL" id="GIY14855.1"/>
    </source>
</evidence>
<comment type="caution">
    <text evidence="1">The sequence shown here is derived from an EMBL/GenBank/DDBJ whole genome shotgun (WGS) entry which is preliminary data.</text>
</comment>
<protein>
    <submittedName>
        <fullName evidence="1">Uncharacterized protein</fullName>
    </submittedName>
</protein>
<sequence>MGMTSHPVFGQHYSNLRLSSRWVSRSELDAPKEDTRTFHSKPKGNIFWFADLKCLSLHKQRQLSVRLRRRISKRITVIRKHNALIPQAAQDQQLPCYFQE</sequence>
<evidence type="ECO:0000313" key="2">
    <source>
        <dbReference type="Proteomes" id="UP001054945"/>
    </source>
</evidence>
<accession>A0AAV4R3J4</accession>
<dbReference type="EMBL" id="BPLR01007154">
    <property type="protein sequence ID" value="GIY14855.1"/>
    <property type="molecule type" value="Genomic_DNA"/>
</dbReference>
<organism evidence="1 2">
    <name type="scientific">Caerostris extrusa</name>
    <name type="common">Bark spider</name>
    <name type="synonym">Caerostris bankana</name>
    <dbReference type="NCBI Taxonomy" id="172846"/>
    <lineage>
        <taxon>Eukaryota</taxon>
        <taxon>Metazoa</taxon>
        <taxon>Ecdysozoa</taxon>
        <taxon>Arthropoda</taxon>
        <taxon>Chelicerata</taxon>
        <taxon>Arachnida</taxon>
        <taxon>Araneae</taxon>
        <taxon>Araneomorphae</taxon>
        <taxon>Entelegynae</taxon>
        <taxon>Araneoidea</taxon>
        <taxon>Araneidae</taxon>
        <taxon>Caerostris</taxon>
    </lineage>
</organism>
<dbReference type="Proteomes" id="UP001054945">
    <property type="component" value="Unassembled WGS sequence"/>
</dbReference>
<proteinExistence type="predicted"/>
<gene>
    <name evidence="1" type="ORF">CEXT_103701</name>
</gene>